<dbReference type="Gene3D" id="3.30.160.670">
    <property type="match status" value="1"/>
</dbReference>
<evidence type="ECO:0000313" key="3">
    <source>
        <dbReference type="Proteomes" id="UP001172083"/>
    </source>
</evidence>
<dbReference type="InterPro" id="IPR025411">
    <property type="entry name" value="DUF4136"/>
</dbReference>
<evidence type="ECO:0000259" key="1">
    <source>
        <dbReference type="Pfam" id="PF13590"/>
    </source>
</evidence>
<proteinExistence type="predicted"/>
<organism evidence="2 3">
    <name type="scientific">Agaribacillus aureus</name>
    <dbReference type="NCBI Taxonomy" id="3051825"/>
    <lineage>
        <taxon>Bacteria</taxon>
        <taxon>Pseudomonadati</taxon>
        <taxon>Bacteroidota</taxon>
        <taxon>Cytophagia</taxon>
        <taxon>Cytophagales</taxon>
        <taxon>Splendidivirgaceae</taxon>
        <taxon>Agaribacillus</taxon>
    </lineage>
</organism>
<dbReference type="RefSeq" id="WP_346761852.1">
    <property type="nucleotide sequence ID" value="NZ_JAUJEB010000009.1"/>
</dbReference>
<gene>
    <name evidence="2" type="ORF">QQ020_30890</name>
</gene>
<dbReference type="Proteomes" id="UP001172083">
    <property type="component" value="Unassembled WGS sequence"/>
</dbReference>
<protein>
    <submittedName>
        <fullName evidence="2">DUF4136 domain-containing protein</fullName>
    </submittedName>
</protein>
<reference evidence="2" key="1">
    <citation type="submission" date="2023-06" db="EMBL/GenBank/DDBJ databases">
        <title>Genomic of Agaribacillus aureum.</title>
        <authorList>
            <person name="Wang G."/>
        </authorList>
    </citation>
    <scope>NUCLEOTIDE SEQUENCE</scope>
    <source>
        <strain evidence="2">BMA12</strain>
    </source>
</reference>
<feature type="domain" description="DUF4136" evidence="1">
    <location>
        <begin position="27"/>
        <end position="167"/>
    </location>
</feature>
<accession>A0ABT8LJE5</accession>
<name>A0ABT8LJE5_9BACT</name>
<comment type="caution">
    <text evidence="2">The sequence shown here is derived from an EMBL/GenBank/DDBJ whole genome shotgun (WGS) entry which is preliminary data.</text>
</comment>
<dbReference type="PROSITE" id="PS51257">
    <property type="entry name" value="PROKAR_LIPOPROTEIN"/>
    <property type="match status" value="1"/>
</dbReference>
<sequence>MKNQMLNWLTWGLGLLLLVSCGNIKVVSYQTPNTDFSKFSSYNINSNENFSAKNMEEKDKLEGAIINEMDSRGFLFAQRPDILIDYQIILGSETRVSNDRQIFPYYGNYYRFNTINVDRYNEGILLVEAKKNKKILWQGSLDLRYNSRSKNKKNIAELIGLLFDEFPVTKPGAENAN</sequence>
<keyword evidence="3" id="KW-1185">Reference proteome</keyword>
<evidence type="ECO:0000313" key="2">
    <source>
        <dbReference type="EMBL" id="MDN5216516.1"/>
    </source>
</evidence>
<dbReference type="EMBL" id="JAUJEB010000009">
    <property type="protein sequence ID" value="MDN5216516.1"/>
    <property type="molecule type" value="Genomic_DNA"/>
</dbReference>
<dbReference type="Pfam" id="PF13590">
    <property type="entry name" value="DUF4136"/>
    <property type="match status" value="1"/>
</dbReference>